<evidence type="ECO:0000256" key="2">
    <source>
        <dbReference type="ARBA" id="ARBA00005249"/>
    </source>
</evidence>
<reference evidence="8" key="1">
    <citation type="submission" date="2022-11" db="EMBL/GenBank/DDBJ databases">
        <title>Genome Sequence of Cubamyces cubensis.</title>
        <authorList>
            <person name="Buettner E."/>
        </authorList>
    </citation>
    <scope>NUCLEOTIDE SEQUENCE</scope>
    <source>
        <strain evidence="8">MPL-01</strain>
    </source>
</reference>
<gene>
    <name evidence="8" type="ORF">ONZ51_g8916</name>
</gene>
<name>A0AAD7TP91_9APHY</name>
<feature type="compositionally biased region" description="Gly residues" evidence="7">
    <location>
        <begin position="600"/>
        <end position="611"/>
    </location>
</feature>
<evidence type="ECO:0000256" key="1">
    <source>
        <dbReference type="ARBA" id="ARBA00004123"/>
    </source>
</evidence>
<dbReference type="Proteomes" id="UP001215151">
    <property type="component" value="Unassembled WGS sequence"/>
</dbReference>
<feature type="compositionally biased region" description="Acidic residues" evidence="7">
    <location>
        <begin position="385"/>
        <end position="411"/>
    </location>
</feature>
<dbReference type="GO" id="GO:0016251">
    <property type="term" value="F:RNA polymerase II general transcription initiation factor activity"/>
    <property type="evidence" value="ECO:0007669"/>
    <property type="project" value="TreeGrafter"/>
</dbReference>
<evidence type="ECO:0000313" key="9">
    <source>
        <dbReference type="Proteomes" id="UP001215151"/>
    </source>
</evidence>
<keyword evidence="9" id="KW-1185">Reference proteome</keyword>
<feature type="region of interest" description="Disordered" evidence="7">
    <location>
        <begin position="341"/>
        <end position="370"/>
    </location>
</feature>
<feature type="compositionally biased region" description="Polar residues" evidence="7">
    <location>
        <begin position="530"/>
        <end position="540"/>
    </location>
</feature>
<comment type="subcellular location">
    <subcellularLocation>
        <location evidence="1">Nucleus</location>
    </subcellularLocation>
</comment>
<protein>
    <recommendedName>
        <fullName evidence="10">Transcription initiation factor IIF subunit alpha</fullName>
    </recommendedName>
</protein>
<feature type="region of interest" description="Disordered" evidence="7">
    <location>
        <begin position="112"/>
        <end position="146"/>
    </location>
</feature>
<dbReference type="PANTHER" id="PTHR13011:SF0">
    <property type="entry name" value="GENERAL TRANSCRIPTION FACTOR IIF SUBUNIT 1"/>
    <property type="match status" value="1"/>
</dbReference>
<organism evidence="8 9">
    <name type="scientific">Trametes cubensis</name>
    <dbReference type="NCBI Taxonomy" id="1111947"/>
    <lineage>
        <taxon>Eukaryota</taxon>
        <taxon>Fungi</taxon>
        <taxon>Dikarya</taxon>
        <taxon>Basidiomycota</taxon>
        <taxon>Agaricomycotina</taxon>
        <taxon>Agaricomycetes</taxon>
        <taxon>Polyporales</taxon>
        <taxon>Polyporaceae</taxon>
        <taxon>Trametes</taxon>
    </lineage>
</organism>
<dbReference type="AlphaFoldDB" id="A0AAD7TP91"/>
<evidence type="ECO:0000256" key="7">
    <source>
        <dbReference type="SAM" id="MobiDB-lite"/>
    </source>
</evidence>
<feature type="region of interest" description="Disordered" evidence="7">
    <location>
        <begin position="385"/>
        <end position="630"/>
    </location>
</feature>
<dbReference type="InterPro" id="IPR008851">
    <property type="entry name" value="TFIIF-alpha"/>
</dbReference>
<evidence type="ECO:0008006" key="10">
    <source>
        <dbReference type="Google" id="ProtNLM"/>
    </source>
</evidence>
<accession>A0AAD7TP91</accession>
<keyword evidence="4" id="KW-0238">DNA-binding</keyword>
<dbReference type="PANTHER" id="PTHR13011">
    <property type="entry name" value="TFIIF-ALPHA"/>
    <property type="match status" value="1"/>
</dbReference>
<keyword evidence="5" id="KW-0804">Transcription</keyword>
<dbReference type="EMBL" id="JAPEVG010000285">
    <property type="protein sequence ID" value="KAJ8469541.1"/>
    <property type="molecule type" value="Genomic_DNA"/>
</dbReference>
<evidence type="ECO:0000256" key="4">
    <source>
        <dbReference type="ARBA" id="ARBA00023125"/>
    </source>
</evidence>
<evidence type="ECO:0000313" key="8">
    <source>
        <dbReference type="EMBL" id="KAJ8469541.1"/>
    </source>
</evidence>
<feature type="compositionally biased region" description="Basic and acidic residues" evidence="7">
    <location>
        <begin position="412"/>
        <end position="430"/>
    </location>
</feature>
<feature type="compositionally biased region" description="Low complexity" evidence="7">
    <location>
        <begin position="25"/>
        <end position="63"/>
    </location>
</feature>
<dbReference type="GO" id="GO:0003677">
    <property type="term" value="F:DNA binding"/>
    <property type="evidence" value="ECO:0007669"/>
    <property type="project" value="UniProtKB-KW"/>
</dbReference>
<dbReference type="GO" id="GO:0005674">
    <property type="term" value="C:transcription factor TFIIF complex"/>
    <property type="evidence" value="ECO:0007669"/>
    <property type="project" value="TreeGrafter"/>
</dbReference>
<feature type="region of interest" description="Disordered" evidence="7">
    <location>
        <begin position="1"/>
        <end position="89"/>
    </location>
</feature>
<dbReference type="GO" id="GO:0032968">
    <property type="term" value="P:positive regulation of transcription elongation by RNA polymerase II"/>
    <property type="evidence" value="ECO:0007669"/>
    <property type="project" value="InterPro"/>
</dbReference>
<feature type="compositionally biased region" description="Basic and acidic residues" evidence="7">
    <location>
        <begin position="170"/>
        <end position="187"/>
    </location>
</feature>
<sequence length="703" mass="76422">MAKGAVSLFNPRPSRPTLPKKKESPGTNTPSPGPSQSAPGTPKKSATAAASGQAPGAAAAPARRPAPPPKPKTEDEAKPPPPEGPYSEFRLLSSKLNGWKYDVMKFESRKRIDINTWTPPVKLNRKEPRREEAPSTASQQPVSAMVGSDGKHVVGADGKLVMVDAAGRPVRADPPEPKEEKGKDKDGKKKRFQKKTRQVFLVPDDVRQLRREERFPWVMEDGTKQEVWVASMEEVAKSQTYAMFMPAADDVFKFVPAHRWYKFQKRPNHHVPNLEEAESLVRVSRLGVSTYIYIVSSYYVSLPQMTKMQKSKDATQWTLRQKTEQAASGSSLVYNASQSLGPGGRKLKAVDSGPSELFGDDDDEDGDGRKRKVKRELGAEGFLDELDFEETFADDEDRMDADDKEDEEAKELEERLKKEYKNANKLREGYIDESDEEEDDAKLTGAGKNLAKTLKKLDKDGAYDDSDDEKNPYASEEEEEEEEEVPIPTGPAILPPEPKPGARSASQSSSTGQVGKPATNGQPPLAVKTEPQSQSLSRATSPAPAPGHGGHSVVAKRATSPKMPKPKAGIPSRAGSPLARTTMPGNMKLKRKATDDGSGAAAGAGGAAGTPGGPPRPKKRKAQLPPGAELEDRMVIEWLRNTPNATTRECILHFTPYLTDEEKKNKFTALVKEVAQLSKGVLVLRPAYRGTGAPTSPTPAAGG</sequence>
<keyword evidence="3" id="KW-0805">Transcription regulation</keyword>
<feature type="region of interest" description="Disordered" evidence="7">
    <location>
        <begin position="166"/>
        <end position="194"/>
    </location>
</feature>
<evidence type="ECO:0000256" key="5">
    <source>
        <dbReference type="ARBA" id="ARBA00023163"/>
    </source>
</evidence>
<feature type="compositionally biased region" description="Polar residues" evidence="7">
    <location>
        <begin position="504"/>
        <end position="513"/>
    </location>
</feature>
<feature type="compositionally biased region" description="Basic and acidic residues" evidence="7">
    <location>
        <begin position="124"/>
        <end position="133"/>
    </location>
</feature>
<dbReference type="SUPFAM" id="SSF50916">
    <property type="entry name" value="Rap30/74 interaction domains"/>
    <property type="match status" value="1"/>
</dbReference>
<comment type="caution">
    <text evidence="8">The sequence shown here is derived from an EMBL/GenBank/DDBJ whole genome shotgun (WGS) entry which is preliminary data.</text>
</comment>
<dbReference type="InterPro" id="IPR011039">
    <property type="entry name" value="TFIIF_interaction"/>
</dbReference>
<feature type="compositionally biased region" description="Acidic residues" evidence="7">
    <location>
        <begin position="431"/>
        <end position="440"/>
    </location>
</feature>
<keyword evidence="6" id="KW-0539">Nucleus</keyword>
<dbReference type="GO" id="GO:0001096">
    <property type="term" value="F:TFIIF-class transcription factor complex binding"/>
    <property type="evidence" value="ECO:0007669"/>
    <property type="project" value="TreeGrafter"/>
</dbReference>
<evidence type="ECO:0000256" key="6">
    <source>
        <dbReference type="ARBA" id="ARBA00023242"/>
    </source>
</evidence>
<evidence type="ECO:0000256" key="3">
    <source>
        <dbReference type="ARBA" id="ARBA00023015"/>
    </source>
</evidence>
<feature type="compositionally biased region" description="Acidic residues" evidence="7">
    <location>
        <begin position="475"/>
        <end position="485"/>
    </location>
</feature>
<dbReference type="GO" id="GO:0006367">
    <property type="term" value="P:transcription initiation at RNA polymerase II promoter"/>
    <property type="evidence" value="ECO:0007669"/>
    <property type="project" value="InterPro"/>
</dbReference>
<comment type="similarity">
    <text evidence="2">Belongs to the TFIIF alpha subunit family.</text>
</comment>
<proteinExistence type="inferred from homology"/>